<evidence type="ECO:0000256" key="2">
    <source>
        <dbReference type="ARBA" id="ARBA00010617"/>
    </source>
</evidence>
<keyword evidence="6 8" id="KW-0408">Iron</keyword>
<evidence type="ECO:0000256" key="10">
    <source>
        <dbReference type="SAM" id="SignalP"/>
    </source>
</evidence>
<keyword evidence="3 8" id="KW-0349">Heme</keyword>
<dbReference type="PANTHER" id="PTHR24305">
    <property type="entry name" value="CYTOCHROME P450"/>
    <property type="match status" value="1"/>
</dbReference>
<dbReference type="InterPro" id="IPR036396">
    <property type="entry name" value="Cyt_P450_sf"/>
</dbReference>
<dbReference type="CDD" id="cd11060">
    <property type="entry name" value="CYP57A1-like"/>
    <property type="match status" value="1"/>
</dbReference>
<dbReference type="PRINTS" id="PR00385">
    <property type="entry name" value="P450"/>
</dbReference>
<evidence type="ECO:0000256" key="8">
    <source>
        <dbReference type="PIRSR" id="PIRSR602401-1"/>
    </source>
</evidence>
<organism evidence="11 12">
    <name type="scientific">Aspergillus campestris (strain IBT 28561)</name>
    <dbReference type="NCBI Taxonomy" id="1392248"/>
    <lineage>
        <taxon>Eukaryota</taxon>
        <taxon>Fungi</taxon>
        <taxon>Dikarya</taxon>
        <taxon>Ascomycota</taxon>
        <taxon>Pezizomycotina</taxon>
        <taxon>Eurotiomycetes</taxon>
        <taxon>Eurotiomycetidae</taxon>
        <taxon>Eurotiales</taxon>
        <taxon>Aspergillaceae</taxon>
        <taxon>Aspergillus</taxon>
        <taxon>Aspergillus subgen. Circumdati</taxon>
    </lineage>
</organism>
<evidence type="ECO:0000256" key="6">
    <source>
        <dbReference type="ARBA" id="ARBA00023004"/>
    </source>
</evidence>
<sequence>MHLGNLLIAVILFRSWLRLRHIPGPRTASLTNLVRRSWVKTGDAHQIHTDLHRKYGTVVRSGPNAVIVSQPKAIDTIYGFKNRLEKSEFYDSIMPRSKGGKLPDIFATRDEDVHRRMRRPVARLFSVTNLTTFEPAMASTMEHFFSRLDERFANKDAEFDLFKWIQFFMFDVLGQVTFSRELGCLENGDDVDSIVANIWAYFRMVAANTQMPWLDYLWRDNPLVPGSTKRNPLVEFGFARITERMSLSENEKENLGQTDFLACFLQEQAKDKDNTLPPLFVPTWVNSNIVAGADTTSILASACMYHLLKNPSSLAKLKAEIDVATAKGRLSRYVTWKETKELSYLDACIKEATRMHPPFALPFERVVPKDGLVVDGYFIPPGTRVGMNPWAVHREKWLFGADPDAWRPERWLCGEAKQQEMYKSLLTFGAGHRSCLGKHLAYFETYKLVPSLLRQYNIELVSPVGDWTVENKWLAKPSGFQVKISSRK</sequence>
<name>A0A2I1D0R2_ASPC2</name>
<dbReference type="PRINTS" id="PR00463">
    <property type="entry name" value="EP450I"/>
</dbReference>
<dbReference type="GeneID" id="36545699"/>
<keyword evidence="5 9" id="KW-0560">Oxidoreductase</keyword>
<evidence type="ECO:0000256" key="5">
    <source>
        <dbReference type="ARBA" id="ARBA00023002"/>
    </source>
</evidence>
<dbReference type="PANTHER" id="PTHR24305:SF235">
    <property type="entry name" value="CYTOCHROME P450 MONOOXYGENASE APDB-RELATED"/>
    <property type="match status" value="1"/>
</dbReference>
<evidence type="ECO:0000256" key="1">
    <source>
        <dbReference type="ARBA" id="ARBA00001971"/>
    </source>
</evidence>
<dbReference type="Gene3D" id="1.10.630.10">
    <property type="entry name" value="Cytochrome P450"/>
    <property type="match status" value="1"/>
</dbReference>
<proteinExistence type="inferred from homology"/>
<dbReference type="InterPro" id="IPR017972">
    <property type="entry name" value="Cyt_P450_CS"/>
</dbReference>
<dbReference type="InterPro" id="IPR001128">
    <property type="entry name" value="Cyt_P450"/>
</dbReference>
<evidence type="ECO:0000256" key="4">
    <source>
        <dbReference type="ARBA" id="ARBA00022723"/>
    </source>
</evidence>
<gene>
    <name evidence="11" type="ORF">P168DRAFT_297414</name>
</gene>
<evidence type="ECO:0000313" key="11">
    <source>
        <dbReference type="EMBL" id="PKY03447.1"/>
    </source>
</evidence>
<dbReference type="Proteomes" id="UP000234254">
    <property type="component" value="Unassembled WGS sequence"/>
</dbReference>
<comment type="similarity">
    <text evidence="2 9">Belongs to the cytochrome P450 family.</text>
</comment>
<dbReference type="GO" id="GO:0020037">
    <property type="term" value="F:heme binding"/>
    <property type="evidence" value="ECO:0007669"/>
    <property type="project" value="InterPro"/>
</dbReference>
<dbReference type="InterPro" id="IPR050121">
    <property type="entry name" value="Cytochrome_P450_monoxygenase"/>
</dbReference>
<dbReference type="InterPro" id="IPR002401">
    <property type="entry name" value="Cyt_P450_E_grp-I"/>
</dbReference>
<evidence type="ECO:0000256" key="9">
    <source>
        <dbReference type="RuleBase" id="RU000461"/>
    </source>
</evidence>
<keyword evidence="10" id="KW-0732">Signal</keyword>
<dbReference type="GO" id="GO:0004497">
    <property type="term" value="F:monooxygenase activity"/>
    <property type="evidence" value="ECO:0007669"/>
    <property type="project" value="UniProtKB-KW"/>
</dbReference>
<protein>
    <submittedName>
        <fullName evidence="11">Cytochrome P450</fullName>
    </submittedName>
</protein>
<dbReference type="PROSITE" id="PS00086">
    <property type="entry name" value="CYTOCHROME_P450"/>
    <property type="match status" value="1"/>
</dbReference>
<evidence type="ECO:0000256" key="7">
    <source>
        <dbReference type="ARBA" id="ARBA00023033"/>
    </source>
</evidence>
<feature type="binding site" description="axial binding residue" evidence="8">
    <location>
        <position position="435"/>
    </location>
    <ligand>
        <name>heme</name>
        <dbReference type="ChEBI" id="CHEBI:30413"/>
    </ligand>
    <ligandPart>
        <name>Fe</name>
        <dbReference type="ChEBI" id="CHEBI:18248"/>
    </ligandPart>
</feature>
<dbReference type="GO" id="GO:0044550">
    <property type="term" value="P:secondary metabolite biosynthetic process"/>
    <property type="evidence" value="ECO:0007669"/>
    <property type="project" value="UniProtKB-ARBA"/>
</dbReference>
<dbReference type="OrthoDB" id="3934656at2759"/>
<keyword evidence="4 8" id="KW-0479">Metal-binding</keyword>
<dbReference type="FunFam" id="1.10.630.10:FF:000050">
    <property type="entry name" value="Cytochrome P450 monooxygenase"/>
    <property type="match status" value="1"/>
</dbReference>
<keyword evidence="12" id="KW-1185">Reference proteome</keyword>
<evidence type="ECO:0000313" key="12">
    <source>
        <dbReference type="Proteomes" id="UP000234254"/>
    </source>
</evidence>
<comment type="cofactor">
    <cofactor evidence="1 8">
        <name>heme</name>
        <dbReference type="ChEBI" id="CHEBI:30413"/>
    </cofactor>
</comment>
<evidence type="ECO:0000256" key="3">
    <source>
        <dbReference type="ARBA" id="ARBA00022617"/>
    </source>
</evidence>
<dbReference type="GO" id="GO:0005506">
    <property type="term" value="F:iron ion binding"/>
    <property type="evidence" value="ECO:0007669"/>
    <property type="project" value="InterPro"/>
</dbReference>
<comment type="caution">
    <text evidence="11">The sequence shown here is derived from an EMBL/GenBank/DDBJ whole genome shotgun (WGS) entry which is preliminary data.</text>
</comment>
<dbReference type="Pfam" id="PF00067">
    <property type="entry name" value="p450"/>
    <property type="match status" value="1"/>
</dbReference>
<dbReference type="EMBL" id="MSFM01000007">
    <property type="protein sequence ID" value="PKY03447.1"/>
    <property type="molecule type" value="Genomic_DNA"/>
</dbReference>
<dbReference type="RefSeq" id="XP_024692041.1">
    <property type="nucleotide sequence ID" value="XM_024838175.1"/>
</dbReference>
<dbReference type="VEuPathDB" id="FungiDB:P168DRAFT_297414"/>
<keyword evidence="7 9" id="KW-0503">Monooxygenase</keyword>
<accession>A0A2I1D0R2</accession>
<dbReference type="GO" id="GO:0016705">
    <property type="term" value="F:oxidoreductase activity, acting on paired donors, with incorporation or reduction of molecular oxygen"/>
    <property type="evidence" value="ECO:0007669"/>
    <property type="project" value="InterPro"/>
</dbReference>
<feature type="signal peptide" evidence="10">
    <location>
        <begin position="1"/>
        <end position="21"/>
    </location>
</feature>
<dbReference type="AlphaFoldDB" id="A0A2I1D0R2"/>
<dbReference type="SUPFAM" id="SSF48264">
    <property type="entry name" value="Cytochrome P450"/>
    <property type="match status" value="1"/>
</dbReference>
<reference evidence="11" key="1">
    <citation type="submission" date="2016-12" db="EMBL/GenBank/DDBJ databases">
        <title>The genomes of Aspergillus section Nigri reveals drivers in fungal speciation.</title>
        <authorList>
            <consortium name="DOE Joint Genome Institute"/>
            <person name="Vesth T.C."/>
            <person name="Nybo J."/>
            <person name="Theobald S."/>
            <person name="Brandl J."/>
            <person name="Frisvad J.C."/>
            <person name="Nielsen K.F."/>
            <person name="Lyhne E.K."/>
            <person name="Kogle M.E."/>
            <person name="Kuo A."/>
            <person name="Riley R."/>
            <person name="Clum A."/>
            <person name="Nolan M."/>
            <person name="Lipzen A."/>
            <person name="Salamov A."/>
            <person name="Henrissat B."/>
            <person name="Wiebenga A."/>
            <person name="De vries R.P."/>
            <person name="Grigoriev I.V."/>
            <person name="Mortensen U.H."/>
            <person name="Andersen M.R."/>
            <person name="Baker S.E."/>
        </authorList>
    </citation>
    <scope>NUCLEOTIDE SEQUENCE</scope>
    <source>
        <strain evidence="11">IBT 28561</strain>
    </source>
</reference>
<feature type="chain" id="PRO_5014169500" evidence="10">
    <location>
        <begin position="22"/>
        <end position="488"/>
    </location>
</feature>